<name>A0A6A6W548_9PEZI</name>
<evidence type="ECO:0000313" key="3">
    <source>
        <dbReference type="EMBL" id="KAF2756181.1"/>
    </source>
</evidence>
<dbReference type="GeneID" id="54488346"/>
<reference evidence="3" key="1">
    <citation type="journal article" date="2020" name="Stud. Mycol.">
        <title>101 Dothideomycetes genomes: a test case for predicting lifestyles and emergence of pathogens.</title>
        <authorList>
            <person name="Haridas S."/>
            <person name="Albert R."/>
            <person name="Binder M."/>
            <person name="Bloem J."/>
            <person name="Labutti K."/>
            <person name="Salamov A."/>
            <person name="Andreopoulos B."/>
            <person name="Baker S."/>
            <person name="Barry K."/>
            <person name="Bills G."/>
            <person name="Bluhm B."/>
            <person name="Cannon C."/>
            <person name="Castanera R."/>
            <person name="Culley D."/>
            <person name="Daum C."/>
            <person name="Ezra D."/>
            <person name="Gonzalez J."/>
            <person name="Henrissat B."/>
            <person name="Kuo A."/>
            <person name="Liang C."/>
            <person name="Lipzen A."/>
            <person name="Lutzoni F."/>
            <person name="Magnuson J."/>
            <person name="Mondo S."/>
            <person name="Nolan M."/>
            <person name="Ohm R."/>
            <person name="Pangilinan J."/>
            <person name="Park H.-J."/>
            <person name="Ramirez L."/>
            <person name="Alfaro M."/>
            <person name="Sun H."/>
            <person name="Tritt A."/>
            <person name="Yoshinaga Y."/>
            <person name="Zwiers L.-H."/>
            <person name="Turgeon B."/>
            <person name="Goodwin S."/>
            <person name="Spatafora J."/>
            <person name="Crous P."/>
            <person name="Grigoriev I."/>
        </authorList>
    </citation>
    <scope>NUCLEOTIDE SEQUENCE</scope>
    <source>
        <strain evidence="3">CBS 121739</strain>
    </source>
</reference>
<evidence type="ECO:0000313" key="4">
    <source>
        <dbReference type="Proteomes" id="UP000799437"/>
    </source>
</evidence>
<dbReference type="EMBL" id="ML996576">
    <property type="protein sequence ID" value="KAF2756181.1"/>
    <property type="molecule type" value="Genomic_DNA"/>
</dbReference>
<protein>
    <submittedName>
        <fullName evidence="3">Uncharacterized protein</fullName>
    </submittedName>
</protein>
<keyword evidence="2" id="KW-1133">Transmembrane helix</keyword>
<dbReference type="RefSeq" id="XP_033598632.1">
    <property type="nucleotide sequence ID" value="XM_033747292.1"/>
</dbReference>
<feature type="region of interest" description="Disordered" evidence="1">
    <location>
        <begin position="112"/>
        <end position="135"/>
    </location>
</feature>
<accession>A0A6A6W548</accession>
<evidence type="ECO:0000256" key="1">
    <source>
        <dbReference type="SAM" id="MobiDB-lite"/>
    </source>
</evidence>
<dbReference type="AlphaFoldDB" id="A0A6A6W548"/>
<keyword evidence="2" id="KW-0472">Membrane</keyword>
<organism evidence="3 4">
    <name type="scientific">Pseudovirgaria hyperparasitica</name>
    <dbReference type="NCBI Taxonomy" id="470096"/>
    <lineage>
        <taxon>Eukaryota</taxon>
        <taxon>Fungi</taxon>
        <taxon>Dikarya</taxon>
        <taxon>Ascomycota</taxon>
        <taxon>Pezizomycotina</taxon>
        <taxon>Dothideomycetes</taxon>
        <taxon>Dothideomycetes incertae sedis</taxon>
        <taxon>Acrospermales</taxon>
        <taxon>Acrospermaceae</taxon>
        <taxon>Pseudovirgaria</taxon>
    </lineage>
</organism>
<keyword evidence="2" id="KW-0812">Transmembrane</keyword>
<proteinExistence type="predicted"/>
<keyword evidence="4" id="KW-1185">Reference proteome</keyword>
<dbReference type="Proteomes" id="UP000799437">
    <property type="component" value="Unassembled WGS sequence"/>
</dbReference>
<feature type="transmembrane region" description="Helical" evidence="2">
    <location>
        <begin position="87"/>
        <end position="108"/>
    </location>
</feature>
<feature type="transmembrane region" description="Helical" evidence="2">
    <location>
        <begin position="21"/>
        <end position="41"/>
    </location>
</feature>
<evidence type="ECO:0000256" key="2">
    <source>
        <dbReference type="SAM" id="Phobius"/>
    </source>
</evidence>
<gene>
    <name evidence="3" type="ORF">EJ05DRAFT_502646</name>
</gene>
<feature type="compositionally biased region" description="Polar residues" evidence="1">
    <location>
        <begin position="121"/>
        <end position="135"/>
    </location>
</feature>
<sequence>MGDRHESNVLMALLLVRAPHHVLLVLWLLTAVVYMSGAVAGPSTTGQHGAPDAHRGGNSLSAYLTVRSCLSVPDHALDNTSKMRTFLFAQTTCLSILLMWTVTIMAGCHQQQGSLPPGPTEQATKTLKTVNQDPY</sequence>